<dbReference type="InterPro" id="IPR036237">
    <property type="entry name" value="Xyl_isomerase-like_sf"/>
</dbReference>
<reference evidence="5 6" key="1">
    <citation type="submission" date="2019-11" db="EMBL/GenBank/DDBJ databases">
        <title>Draft genome sequence of Paludibacterium sp. dN18-1.</title>
        <authorList>
            <person name="Im W.-T."/>
        </authorList>
    </citation>
    <scope>NUCLEOTIDE SEQUENCE [LARGE SCALE GENOMIC DNA]</scope>
    <source>
        <strain evidence="6">dN 18-1</strain>
    </source>
</reference>
<dbReference type="PIRSF" id="PIRSF006241">
    <property type="entry name" value="HyI"/>
    <property type="match status" value="1"/>
</dbReference>
<dbReference type="EMBL" id="WLYX01000001">
    <property type="protein sequence ID" value="MTD32349.1"/>
    <property type="molecule type" value="Genomic_DNA"/>
</dbReference>
<dbReference type="GO" id="GO:0008903">
    <property type="term" value="F:hydroxypyruvate isomerase activity"/>
    <property type="evidence" value="ECO:0007669"/>
    <property type="project" value="TreeGrafter"/>
</dbReference>
<organism evidence="5 6">
    <name type="scientific">Paludibacterium denitrificans</name>
    <dbReference type="NCBI Taxonomy" id="2675226"/>
    <lineage>
        <taxon>Bacteria</taxon>
        <taxon>Pseudomonadati</taxon>
        <taxon>Pseudomonadota</taxon>
        <taxon>Betaproteobacteria</taxon>
        <taxon>Neisseriales</taxon>
        <taxon>Chromobacteriaceae</taxon>
        <taxon>Paludibacterium</taxon>
    </lineage>
</organism>
<dbReference type="Proteomes" id="UP000446658">
    <property type="component" value="Unassembled WGS sequence"/>
</dbReference>
<dbReference type="AlphaFoldDB" id="A0A844G9N9"/>
<dbReference type="Gene3D" id="3.20.20.150">
    <property type="entry name" value="Divalent-metal-dependent TIM barrel enzymes"/>
    <property type="match status" value="1"/>
</dbReference>
<dbReference type="PANTHER" id="PTHR43489">
    <property type="entry name" value="ISOMERASE"/>
    <property type="match status" value="1"/>
</dbReference>
<feature type="active site" description="Proton donor/acceptor" evidence="3">
    <location>
        <position position="240"/>
    </location>
</feature>
<evidence type="ECO:0000313" key="6">
    <source>
        <dbReference type="Proteomes" id="UP000446658"/>
    </source>
</evidence>
<dbReference type="RefSeq" id="WP_230368721.1">
    <property type="nucleotide sequence ID" value="NZ_WLYX01000001.1"/>
</dbReference>
<proteinExistence type="inferred from homology"/>
<evidence type="ECO:0000256" key="1">
    <source>
        <dbReference type="ARBA" id="ARBA00023235"/>
    </source>
</evidence>
<feature type="active site" description="Proton donor/acceptor" evidence="3">
    <location>
        <position position="143"/>
    </location>
</feature>
<name>A0A844G9N9_9NEIS</name>
<evidence type="ECO:0000259" key="4">
    <source>
        <dbReference type="Pfam" id="PF01261"/>
    </source>
</evidence>
<dbReference type="SUPFAM" id="SSF51658">
    <property type="entry name" value="Xylose isomerase-like"/>
    <property type="match status" value="1"/>
</dbReference>
<comment type="similarity">
    <text evidence="2">Belongs to the hyi family.</text>
</comment>
<keyword evidence="6" id="KW-1185">Reference proteome</keyword>
<dbReference type="InterPro" id="IPR050417">
    <property type="entry name" value="Sugar_Epim/Isomerase"/>
</dbReference>
<feature type="domain" description="Xylose isomerase-like TIM barrel" evidence="4">
    <location>
        <begin position="34"/>
        <end position="245"/>
    </location>
</feature>
<protein>
    <submittedName>
        <fullName evidence="5">TIM barrel protein</fullName>
    </submittedName>
</protein>
<dbReference type="GO" id="GO:0046487">
    <property type="term" value="P:glyoxylate metabolic process"/>
    <property type="evidence" value="ECO:0007669"/>
    <property type="project" value="TreeGrafter"/>
</dbReference>
<keyword evidence="1 2" id="KW-0413">Isomerase</keyword>
<evidence type="ECO:0000256" key="2">
    <source>
        <dbReference type="PIRNR" id="PIRNR006241"/>
    </source>
</evidence>
<evidence type="ECO:0000256" key="3">
    <source>
        <dbReference type="PIRSR" id="PIRSR006241-50"/>
    </source>
</evidence>
<accession>A0A844G9N9</accession>
<comment type="caution">
    <text evidence="5">The sequence shown here is derived from an EMBL/GenBank/DDBJ whole genome shotgun (WGS) entry which is preliminary data.</text>
</comment>
<dbReference type="InterPro" id="IPR026040">
    <property type="entry name" value="HyI-like"/>
</dbReference>
<sequence length="258" mass="28071">MLRLSANLTLLYPDLPLGKRFDMAKAVLCLSVEIQFPYDTPITELHDAMARTGLPIVLINIPAADLLQGGDGLACVPARQQEWAGAVEQALRWAQALKVPTVNLLAGRQPAGLSRETCLQTLVDNARHASSKLAEHGIRVVCEAINHHDMPGYLLPTSHDLAELLARVNHPNLGMQLDLYHMARMGEDIASVLTQQAAHIGHLQFADVPGRGAPGTGSLDFPALFRLIAQLPYHGWCGAEYRRQADDPGWMSNCLPGT</sequence>
<dbReference type="PANTHER" id="PTHR43489:SF6">
    <property type="entry name" value="HYDROXYPYRUVATE ISOMERASE-RELATED"/>
    <property type="match status" value="1"/>
</dbReference>
<dbReference type="InterPro" id="IPR013022">
    <property type="entry name" value="Xyl_isomerase-like_TIM-brl"/>
</dbReference>
<evidence type="ECO:0000313" key="5">
    <source>
        <dbReference type="EMBL" id="MTD32349.1"/>
    </source>
</evidence>
<gene>
    <name evidence="5" type="ORF">GKE73_00695</name>
</gene>
<dbReference type="Pfam" id="PF01261">
    <property type="entry name" value="AP_endonuc_2"/>
    <property type="match status" value="1"/>
</dbReference>